<evidence type="ECO:0000256" key="2">
    <source>
        <dbReference type="ARBA" id="ARBA00016725"/>
    </source>
</evidence>
<keyword evidence="7" id="KW-1185">Reference proteome</keyword>
<dbReference type="GO" id="GO:0036159">
    <property type="term" value="P:inner dynein arm assembly"/>
    <property type="evidence" value="ECO:0007669"/>
    <property type="project" value="InterPro"/>
</dbReference>
<evidence type="ECO:0000313" key="6">
    <source>
        <dbReference type="Ensembl" id="ENSSGRP00000052733.1"/>
    </source>
</evidence>
<evidence type="ECO:0000256" key="1">
    <source>
        <dbReference type="ARBA" id="ARBA00005805"/>
    </source>
</evidence>
<comment type="similarity">
    <text evidence="1">Belongs to the CCDC39 family.</text>
</comment>
<dbReference type="Ensembl" id="ENSSGRT00000056343.1">
    <property type="protein sequence ID" value="ENSSGRP00000052733.1"/>
    <property type="gene ID" value="ENSSGRG00000027879.1"/>
</dbReference>
<dbReference type="Pfam" id="PF24161">
    <property type="entry name" value="CCDC39"/>
    <property type="match status" value="1"/>
</dbReference>
<dbReference type="PANTHER" id="PTHR18962:SF0">
    <property type="entry name" value="COILED-COIL DOMAIN-CONTAINING PROTEIN 39"/>
    <property type="match status" value="1"/>
</dbReference>
<dbReference type="OMA" id="QNTHENN"/>
<protein>
    <recommendedName>
        <fullName evidence="2">Coiled-coil domain-containing protein 39</fullName>
    </recommendedName>
</protein>
<feature type="compositionally biased region" description="Basic and acidic residues" evidence="5">
    <location>
        <begin position="90"/>
        <end position="99"/>
    </location>
</feature>
<dbReference type="Proteomes" id="UP000472262">
    <property type="component" value="Unassembled WGS sequence"/>
</dbReference>
<name>A0A672NS84_SINGR</name>
<evidence type="ECO:0000256" key="4">
    <source>
        <dbReference type="ARBA" id="ARBA00045182"/>
    </source>
</evidence>
<feature type="compositionally biased region" description="Basic and acidic residues" evidence="5">
    <location>
        <begin position="110"/>
        <end position="122"/>
    </location>
</feature>
<dbReference type="PANTHER" id="PTHR18962">
    <property type="entry name" value="COILED-COIL DOMAIN-CONTAINING PROTEIN 39"/>
    <property type="match status" value="1"/>
</dbReference>
<comment type="function">
    <text evidence="4">Required for assembly of dynein regulatory complex (DRC) and inner dynein arm (IDA) complexes, which are responsible for ciliary beat regulation, thereby playing a central role in motility in cilia and flagella. Probably acts together with CCDC40 to form a molecular ruler that determines the 96 nanometer (nm) repeat length and arrangements of components in cilia and flagella. Not required for outer dynein arm complexes assembly.</text>
</comment>
<dbReference type="InterPro" id="IPR033290">
    <property type="entry name" value="CCDC39"/>
</dbReference>
<dbReference type="AlphaFoldDB" id="A0A672NS84"/>
<dbReference type="GO" id="GO:0060285">
    <property type="term" value="P:cilium-dependent cell motility"/>
    <property type="evidence" value="ECO:0007669"/>
    <property type="project" value="TreeGrafter"/>
</dbReference>
<dbReference type="GO" id="GO:0005576">
    <property type="term" value="C:extracellular region"/>
    <property type="evidence" value="ECO:0007669"/>
    <property type="project" value="GOC"/>
</dbReference>
<proteinExistence type="inferred from homology"/>
<keyword evidence="3" id="KW-0175">Coiled coil</keyword>
<dbReference type="GO" id="GO:0060287">
    <property type="term" value="P:epithelial cilium movement involved in determination of left/right asymmetry"/>
    <property type="evidence" value="ECO:0007669"/>
    <property type="project" value="TreeGrafter"/>
</dbReference>
<evidence type="ECO:0000313" key="7">
    <source>
        <dbReference type="Proteomes" id="UP000472262"/>
    </source>
</evidence>
<feature type="region of interest" description="Disordered" evidence="5">
    <location>
        <begin position="90"/>
        <end position="131"/>
    </location>
</feature>
<dbReference type="GO" id="GO:0005930">
    <property type="term" value="C:axoneme"/>
    <property type="evidence" value="ECO:0007669"/>
    <property type="project" value="InterPro"/>
</dbReference>
<accession>A0A672NS84</accession>
<reference evidence="6" key="1">
    <citation type="submission" date="2025-08" db="UniProtKB">
        <authorList>
            <consortium name="Ensembl"/>
        </authorList>
    </citation>
    <scope>IDENTIFICATION</scope>
</reference>
<evidence type="ECO:0000256" key="3">
    <source>
        <dbReference type="ARBA" id="ARBA00023054"/>
    </source>
</evidence>
<dbReference type="InParanoid" id="A0A672NS84"/>
<sequence length="131" mass="14584">MSNTLLAEVGWDAGFAIPVANAENKALEEGLQKKQKEQFNLGDKINKNKDVINALTEHLKNLRQEVSHTQALCKAREKETESEVHFRALAERETGRLKQEVTQLENHTGGARDRPPEARGHSAGESAENTE</sequence>
<reference evidence="6" key="2">
    <citation type="submission" date="2025-09" db="UniProtKB">
        <authorList>
            <consortium name="Ensembl"/>
        </authorList>
    </citation>
    <scope>IDENTIFICATION</scope>
</reference>
<organism evidence="6 7">
    <name type="scientific">Sinocyclocheilus grahami</name>
    <name type="common">Dianchi golden-line fish</name>
    <name type="synonym">Barbus grahami</name>
    <dbReference type="NCBI Taxonomy" id="75366"/>
    <lineage>
        <taxon>Eukaryota</taxon>
        <taxon>Metazoa</taxon>
        <taxon>Chordata</taxon>
        <taxon>Craniata</taxon>
        <taxon>Vertebrata</taxon>
        <taxon>Euteleostomi</taxon>
        <taxon>Actinopterygii</taxon>
        <taxon>Neopterygii</taxon>
        <taxon>Teleostei</taxon>
        <taxon>Ostariophysi</taxon>
        <taxon>Cypriniformes</taxon>
        <taxon>Cyprinidae</taxon>
        <taxon>Cyprininae</taxon>
        <taxon>Sinocyclocheilus</taxon>
    </lineage>
</organism>
<evidence type="ECO:0000256" key="5">
    <source>
        <dbReference type="SAM" id="MobiDB-lite"/>
    </source>
</evidence>